<accession>W5N7A5</accession>
<dbReference type="GO" id="GO:0007166">
    <property type="term" value="P:cell surface receptor signaling pathway"/>
    <property type="evidence" value="ECO:0000318"/>
    <property type="project" value="GO_Central"/>
</dbReference>
<evidence type="ECO:0000256" key="1">
    <source>
        <dbReference type="ARBA" id="ARBA00022729"/>
    </source>
</evidence>
<dbReference type="InterPro" id="IPR036179">
    <property type="entry name" value="Ig-like_dom_sf"/>
</dbReference>
<dbReference type="InterPro" id="IPR003599">
    <property type="entry name" value="Ig_sub"/>
</dbReference>
<dbReference type="InterPro" id="IPR013783">
    <property type="entry name" value="Ig-like_fold"/>
</dbReference>
<evidence type="ECO:0000259" key="3">
    <source>
        <dbReference type="PROSITE" id="PS50835"/>
    </source>
</evidence>
<dbReference type="FunCoup" id="W5N7A5">
    <property type="interactions" value="676"/>
</dbReference>
<dbReference type="Proteomes" id="UP000018468">
    <property type="component" value="Linkage group LG7"/>
</dbReference>
<organism evidence="4 5">
    <name type="scientific">Lepisosteus oculatus</name>
    <name type="common">Spotted gar</name>
    <dbReference type="NCBI Taxonomy" id="7918"/>
    <lineage>
        <taxon>Eukaryota</taxon>
        <taxon>Metazoa</taxon>
        <taxon>Chordata</taxon>
        <taxon>Craniata</taxon>
        <taxon>Vertebrata</taxon>
        <taxon>Euteleostomi</taxon>
        <taxon>Actinopterygii</taxon>
        <taxon>Neopterygii</taxon>
        <taxon>Holostei</taxon>
        <taxon>Semionotiformes</taxon>
        <taxon>Lepisosteidae</taxon>
        <taxon>Lepisosteus</taxon>
    </lineage>
</organism>
<proteinExistence type="predicted"/>
<dbReference type="InterPro" id="IPR013106">
    <property type="entry name" value="Ig_V-set"/>
</dbReference>
<dbReference type="Pfam" id="PF07686">
    <property type="entry name" value="V-set"/>
    <property type="match status" value="2"/>
</dbReference>
<dbReference type="SUPFAM" id="SSF48726">
    <property type="entry name" value="Immunoglobulin"/>
    <property type="match status" value="2"/>
</dbReference>
<dbReference type="GO" id="GO:0002376">
    <property type="term" value="P:immune system process"/>
    <property type="evidence" value="ECO:0007669"/>
    <property type="project" value="UniProtKB-KW"/>
</dbReference>
<keyword evidence="2" id="KW-0391">Immunity</keyword>
<dbReference type="InParanoid" id="W5N7A5"/>
<dbReference type="eggNOG" id="ENOG502SD6K">
    <property type="taxonomic scope" value="Eukaryota"/>
</dbReference>
<reference evidence="4" key="3">
    <citation type="submission" date="2025-09" db="UniProtKB">
        <authorList>
            <consortium name="Ensembl"/>
        </authorList>
    </citation>
    <scope>IDENTIFICATION</scope>
</reference>
<feature type="domain" description="Ig-like" evidence="3">
    <location>
        <begin position="1"/>
        <end position="104"/>
    </location>
</feature>
<dbReference type="STRING" id="7918.ENSLOCP00000016514"/>
<dbReference type="HOGENOM" id="CLU_077975_1_2_1"/>
<dbReference type="PANTHER" id="PTHR23268">
    <property type="entry name" value="T-CELL RECEPTOR BETA CHAIN"/>
    <property type="match status" value="1"/>
</dbReference>
<dbReference type="Gene3D" id="2.60.40.10">
    <property type="entry name" value="Immunoglobulins"/>
    <property type="match status" value="2"/>
</dbReference>
<feature type="domain" description="Ig-like" evidence="3">
    <location>
        <begin position="132"/>
        <end position="223"/>
    </location>
</feature>
<dbReference type="Ensembl" id="ENSLOCT00000016544.1">
    <property type="protein sequence ID" value="ENSLOCP00000016514.1"/>
    <property type="gene ID" value="ENSLOCG00000013398.1"/>
</dbReference>
<evidence type="ECO:0000313" key="5">
    <source>
        <dbReference type="Proteomes" id="UP000018468"/>
    </source>
</evidence>
<dbReference type="Bgee" id="ENSLOCG00000013398">
    <property type="expression patterns" value="Expressed in pharyngeal gill and 10 other cell types or tissues"/>
</dbReference>
<dbReference type="PROSITE" id="PS50835">
    <property type="entry name" value="IG_LIKE"/>
    <property type="match status" value="2"/>
</dbReference>
<dbReference type="SMART" id="SM00409">
    <property type="entry name" value="IG"/>
    <property type="match status" value="2"/>
</dbReference>
<name>W5N7A5_LEPOC</name>
<evidence type="ECO:0000313" key="4">
    <source>
        <dbReference type="Ensembl" id="ENSLOCP00000016514.1"/>
    </source>
</evidence>
<dbReference type="SMART" id="SM00406">
    <property type="entry name" value="IGv"/>
    <property type="match status" value="2"/>
</dbReference>
<keyword evidence="1" id="KW-0732">Signal</keyword>
<dbReference type="OMA" id="YCAANDK"/>
<reference evidence="4" key="2">
    <citation type="submission" date="2025-08" db="UniProtKB">
        <authorList>
            <consortium name="Ensembl"/>
        </authorList>
    </citation>
    <scope>IDENTIFICATION</scope>
</reference>
<dbReference type="GO" id="GO:0005886">
    <property type="term" value="C:plasma membrane"/>
    <property type="evidence" value="ECO:0000318"/>
    <property type="project" value="GO_Central"/>
</dbReference>
<protein>
    <recommendedName>
        <fullName evidence="3">Ig-like domain-containing protein</fullName>
    </recommendedName>
</protein>
<keyword evidence="5" id="KW-1185">Reference proteome</keyword>
<dbReference type="PANTHER" id="PTHR23268:SF124">
    <property type="entry name" value="IG-LIKE DOMAIN-CONTAINING PROTEIN"/>
    <property type="match status" value="1"/>
</dbReference>
<dbReference type="EMBL" id="AHAT01031862">
    <property type="status" value="NOT_ANNOTATED_CDS"/>
    <property type="molecule type" value="Genomic_DNA"/>
</dbReference>
<dbReference type="InterPro" id="IPR050413">
    <property type="entry name" value="TCR_beta_variable"/>
</dbReference>
<dbReference type="CDD" id="cd00099">
    <property type="entry name" value="IgV"/>
    <property type="match status" value="2"/>
</dbReference>
<evidence type="ECO:0000256" key="2">
    <source>
        <dbReference type="ARBA" id="ARBA00022859"/>
    </source>
</evidence>
<reference evidence="5" key="1">
    <citation type="submission" date="2011-12" db="EMBL/GenBank/DDBJ databases">
        <title>The Draft Genome of Lepisosteus oculatus.</title>
        <authorList>
            <consortium name="The Broad Institute Genome Assembly &amp; Analysis Group"/>
            <consortium name="Computational R&amp;D Group"/>
            <consortium name="and Sequencing Platform"/>
            <person name="Di Palma F."/>
            <person name="Alfoldi J."/>
            <person name="Johnson J."/>
            <person name="Berlin A."/>
            <person name="Gnerre S."/>
            <person name="Jaffe D."/>
            <person name="MacCallum I."/>
            <person name="Young S."/>
            <person name="Walker B.J."/>
            <person name="Lander E.S."/>
            <person name="Lindblad-Toh K."/>
        </authorList>
    </citation>
    <scope>NUCLEOTIDE SEQUENCE [LARGE SCALE GENOMIC DNA]</scope>
</reference>
<dbReference type="GeneTree" id="ENSGT00940000166007"/>
<dbReference type="AlphaFoldDB" id="W5N7A5"/>
<dbReference type="InterPro" id="IPR007110">
    <property type="entry name" value="Ig-like_dom"/>
</dbReference>
<sequence length="223" mass="25059">SITVQQTPMEMLRSPGDEADLHCINPQSSYNYMYWYQQTGDGALKLIGYLSHTQENLEEEFKGNLALSGDAKNNGSLHISSITGAHSAVYFCAVSQHSVSDIYSLDNKWTLRSNLVILYEIQTLFLFHNVHNKVQQIPPALLLNRGETVELNCSHSISNYYTTLWYQQSRGERSLRLIGYVSTTSPTLEDNTDKRFTLSGDGRKDTTLKVASIKAADSAVYFC</sequence>